<proteinExistence type="predicted"/>
<name>D9SSU6_CLOC7</name>
<dbReference type="OrthoDB" id="9811552at2"/>
<dbReference type="EMBL" id="CP002160">
    <property type="protein sequence ID" value="ADL52608.1"/>
    <property type="molecule type" value="Genomic_DNA"/>
</dbReference>
<reference evidence="2 3" key="1">
    <citation type="submission" date="2010-08" db="EMBL/GenBank/DDBJ databases">
        <title>Complete sequence of Clostridium cellulovorans 743B.</title>
        <authorList>
            <consortium name="US DOE Joint Genome Institute"/>
            <person name="Lucas S."/>
            <person name="Copeland A."/>
            <person name="Lapidus A."/>
            <person name="Cheng J.-F."/>
            <person name="Bruce D."/>
            <person name="Goodwin L."/>
            <person name="Pitluck S."/>
            <person name="Chertkov O."/>
            <person name="Detter J.C."/>
            <person name="Han C."/>
            <person name="Tapia R."/>
            <person name="Land M."/>
            <person name="Hauser L."/>
            <person name="Chang Y.-J."/>
            <person name="Jeffries C."/>
            <person name="Kyrpides N."/>
            <person name="Ivanova N."/>
            <person name="Mikhailova N."/>
            <person name="Hemme C.L."/>
            <person name="Woyke T."/>
        </authorList>
    </citation>
    <scope>NUCLEOTIDE SEQUENCE [LARGE SCALE GENOMIC DNA]</scope>
    <source>
        <strain evidence="3">ATCC 35296 / DSM 3052 / OCM 3 / 743B</strain>
    </source>
</reference>
<dbReference type="SUPFAM" id="SSF53098">
    <property type="entry name" value="Ribonuclease H-like"/>
    <property type="match status" value="1"/>
</dbReference>
<dbReference type="Proteomes" id="UP000002730">
    <property type="component" value="Chromosome"/>
</dbReference>
<feature type="domain" description="RNase H type-1" evidence="1">
    <location>
        <begin position="71"/>
        <end position="210"/>
    </location>
</feature>
<dbReference type="KEGG" id="ccb:Clocel_2913"/>
<gene>
    <name evidence="2" type="ordered locus">Clocel_2913</name>
</gene>
<dbReference type="HOGENOM" id="CLU_030894_2_0_9"/>
<sequence>MGKKVYAIKEGFDIEKNIKIENKIVSTWAECLKYVKGVKGAKYKSFENMEEAKAFLSDNNKLLKKEEGNYPKDCLHIYVDGSYNGTEEIYSYGLVAVKNGVIQYIESDGIKDPSKKNIRQIAGELRGAVRAAEYAIDKGEIKVVIFHDYEGISHHATGFWERKESSSIEYYEKMNNLMKQGLDIIFVKVDSHTGDLFNEIVDEKCKEKARITPTKVTEKWLLTNKLEVVSSEVKNEIIAIAPKGKGNIIVVGQVEKLVDEENKEEDFDILEFLIKAYKEDKTKCKMLVSRLNDAEKSYVIMELIAKNMQGKNSQG</sequence>
<dbReference type="RefSeq" id="WP_010075701.1">
    <property type="nucleotide sequence ID" value="NC_014393.1"/>
</dbReference>
<dbReference type="Gene3D" id="3.40.970.10">
    <property type="entry name" value="Ribonuclease H1, N-terminal domain"/>
    <property type="match status" value="1"/>
</dbReference>
<dbReference type="InterPro" id="IPR011320">
    <property type="entry name" value="RNase_H1_N"/>
</dbReference>
<dbReference type="InterPro" id="IPR037056">
    <property type="entry name" value="RNase_H1_N_sf"/>
</dbReference>
<dbReference type="InterPro" id="IPR002156">
    <property type="entry name" value="RNaseH_domain"/>
</dbReference>
<organism evidence="2 3">
    <name type="scientific">Clostridium cellulovorans (strain ATCC 35296 / DSM 3052 / OCM 3 / 743B)</name>
    <dbReference type="NCBI Taxonomy" id="573061"/>
    <lineage>
        <taxon>Bacteria</taxon>
        <taxon>Bacillati</taxon>
        <taxon>Bacillota</taxon>
        <taxon>Clostridia</taxon>
        <taxon>Eubacteriales</taxon>
        <taxon>Clostridiaceae</taxon>
        <taxon>Clostridium</taxon>
    </lineage>
</organism>
<dbReference type="PROSITE" id="PS50879">
    <property type="entry name" value="RNASE_H_1"/>
    <property type="match status" value="1"/>
</dbReference>
<evidence type="ECO:0000313" key="2">
    <source>
        <dbReference type="EMBL" id="ADL52608.1"/>
    </source>
</evidence>
<dbReference type="InterPro" id="IPR012337">
    <property type="entry name" value="RNaseH-like_sf"/>
</dbReference>
<dbReference type="SUPFAM" id="SSF55658">
    <property type="entry name" value="L9 N-domain-like"/>
    <property type="match status" value="1"/>
</dbReference>
<dbReference type="eggNOG" id="COG0328">
    <property type="taxonomic scope" value="Bacteria"/>
</dbReference>
<dbReference type="InterPro" id="IPR036397">
    <property type="entry name" value="RNaseH_sf"/>
</dbReference>
<protein>
    <submittedName>
        <fullName evidence="2">Ribonuclease H1-like</fullName>
    </submittedName>
</protein>
<dbReference type="GO" id="GO:0004523">
    <property type="term" value="F:RNA-DNA hybrid ribonuclease activity"/>
    <property type="evidence" value="ECO:0007669"/>
    <property type="project" value="InterPro"/>
</dbReference>
<dbReference type="InterPro" id="IPR009027">
    <property type="entry name" value="Ribosomal_bL9/RNase_H1_N"/>
</dbReference>
<dbReference type="GO" id="GO:0003676">
    <property type="term" value="F:nucleic acid binding"/>
    <property type="evidence" value="ECO:0007669"/>
    <property type="project" value="InterPro"/>
</dbReference>
<dbReference type="Pfam" id="PF01693">
    <property type="entry name" value="Cauli_VI"/>
    <property type="match status" value="1"/>
</dbReference>
<evidence type="ECO:0000313" key="3">
    <source>
        <dbReference type="Proteomes" id="UP000002730"/>
    </source>
</evidence>
<dbReference type="Gene3D" id="3.30.420.10">
    <property type="entry name" value="Ribonuclease H-like superfamily/Ribonuclease H"/>
    <property type="match status" value="1"/>
</dbReference>
<accession>D9SSU6</accession>
<dbReference type="AlphaFoldDB" id="D9SSU6"/>
<dbReference type="CDD" id="cd09277">
    <property type="entry name" value="RNase_HI_bacteria_like"/>
    <property type="match status" value="1"/>
</dbReference>
<keyword evidence="3" id="KW-1185">Reference proteome</keyword>
<dbReference type="STRING" id="573061.Clocel_2913"/>
<evidence type="ECO:0000259" key="1">
    <source>
        <dbReference type="PROSITE" id="PS50879"/>
    </source>
</evidence>